<evidence type="ECO:0000256" key="2">
    <source>
        <dbReference type="ARBA" id="ARBA00022679"/>
    </source>
</evidence>
<evidence type="ECO:0000259" key="4">
    <source>
        <dbReference type="Pfam" id="PF13649"/>
    </source>
</evidence>
<evidence type="ECO:0000256" key="1">
    <source>
        <dbReference type="ARBA" id="ARBA00022603"/>
    </source>
</evidence>
<keyword evidence="1 5" id="KW-0489">Methyltransferase</keyword>
<keyword evidence="6" id="KW-1185">Reference proteome</keyword>
<dbReference type="GO" id="GO:0032259">
    <property type="term" value="P:methylation"/>
    <property type="evidence" value="ECO:0007669"/>
    <property type="project" value="UniProtKB-KW"/>
</dbReference>
<organism evidence="5 6">
    <name type="scientific">Micromonospora sediminicola</name>
    <dbReference type="NCBI Taxonomy" id="946078"/>
    <lineage>
        <taxon>Bacteria</taxon>
        <taxon>Bacillati</taxon>
        <taxon>Actinomycetota</taxon>
        <taxon>Actinomycetes</taxon>
        <taxon>Micromonosporales</taxon>
        <taxon>Micromonosporaceae</taxon>
        <taxon>Micromonospora</taxon>
    </lineage>
</organism>
<proteinExistence type="predicted"/>
<dbReference type="InterPro" id="IPR041698">
    <property type="entry name" value="Methyltransf_25"/>
</dbReference>
<dbReference type="Pfam" id="PF13649">
    <property type="entry name" value="Methyltransf_25"/>
    <property type="match status" value="1"/>
</dbReference>
<evidence type="ECO:0000256" key="3">
    <source>
        <dbReference type="ARBA" id="ARBA00022691"/>
    </source>
</evidence>
<dbReference type="GO" id="GO:0008168">
    <property type="term" value="F:methyltransferase activity"/>
    <property type="evidence" value="ECO:0007669"/>
    <property type="project" value="UniProtKB-KW"/>
</dbReference>
<accession>A0A1A9BF78</accession>
<dbReference type="OrthoDB" id="9811589at2"/>
<dbReference type="STRING" id="946078.GA0070622_4677"/>
<gene>
    <name evidence="5" type="ORF">GA0070622_4677</name>
</gene>
<dbReference type="Gene3D" id="3.40.50.150">
    <property type="entry name" value="Vaccinia Virus protein VP39"/>
    <property type="match status" value="1"/>
</dbReference>
<reference evidence="6" key="1">
    <citation type="submission" date="2016-06" db="EMBL/GenBank/DDBJ databases">
        <authorList>
            <person name="Varghese N."/>
            <person name="Submissions Spin"/>
        </authorList>
    </citation>
    <scope>NUCLEOTIDE SEQUENCE [LARGE SCALE GENOMIC DNA]</scope>
    <source>
        <strain evidence="6">DSM 45794</strain>
    </source>
</reference>
<evidence type="ECO:0000313" key="6">
    <source>
        <dbReference type="Proteomes" id="UP000199558"/>
    </source>
</evidence>
<feature type="domain" description="Methyltransferase" evidence="4">
    <location>
        <begin position="40"/>
        <end position="132"/>
    </location>
</feature>
<dbReference type="PANTHER" id="PTHR43464">
    <property type="entry name" value="METHYLTRANSFERASE"/>
    <property type="match status" value="1"/>
</dbReference>
<dbReference type="EMBL" id="FLRH01000004">
    <property type="protein sequence ID" value="SBT67614.1"/>
    <property type="molecule type" value="Genomic_DNA"/>
</dbReference>
<dbReference type="SUPFAM" id="SSF53335">
    <property type="entry name" value="S-adenosyl-L-methionine-dependent methyltransferases"/>
    <property type="match status" value="1"/>
</dbReference>
<name>A0A1A9BF78_9ACTN</name>
<dbReference type="PANTHER" id="PTHR43464:SF19">
    <property type="entry name" value="UBIQUINONE BIOSYNTHESIS O-METHYLTRANSFERASE, MITOCHONDRIAL"/>
    <property type="match status" value="1"/>
</dbReference>
<evidence type="ECO:0000313" key="5">
    <source>
        <dbReference type="EMBL" id="SBT67614.1"/>
    </source>
</evidence>
<dbReference type="CDD" id="cd02440">
    <property type="entry name" value="AdoMet_MTases"/>
    <property type="match status" value="1"/>
</dbReference>
<dbReference type="RefSeq" id="WP_091578541.1">
    <property type="nucleotide sequence ID" value="NZ_FLRH01000004.1"/>
</dbReference>
<dbReference type="Proteomes" id="UP000199558">
    <property type="component" value="Unassembled WGS sequence"/>
</dbReference>
<keyword evidence="3" id="KW-0949">S-adenosyl-L-methionine</keyword>
<protein>
    <submittedName>
        <fullName evidence="5">Methyltransferase domain-containing protein</fullName>
    </submittedName>
</protein>
<dbReference type="AlphaFoldDB" id="A0A1A9BF78"/>
<dbReference type="InterPro" id="IPR029063">
    <property type="entry name" value="SAM-dependent_MTases_sf"/>
</dbReference>
<sequence>MSDAIFTHPRLAPVYDAFDGDRDDLDAYLAIADELDARVVLDLGCGTGNLALLLARHGRTVVGVDPAEASLDVARAKDGADRVRWIRGDATTLPPLRADLATMTGNVAQVFRTDDDWERTLRGVHAALRPGGHLVFETRRPGRRAWEEWADTAPVTRDVPGVGPVEQRLEVTVVDLPLVSFRYTYRFLTDGVTLTSDSTLRFRDRDEVEASLTSTGYRVTDVREAPDRPGREFVFVAHRVDQPLGCNATGGSAPV</sequence>
<keyword evidence="2 5" id="KW-0808">Transferase</keyword>